<feature type="region of interest" description="Disordered" evidence="1">
    <location>
        <begin position="1"/>
        <end position="23"/>
    </location>
</feature>
<evidence type="ECO:0000256" key="1">
    <source>
        <dbReference type="SAM" id="MobiDB-lite"/>
    </source>
</evidence>
<evidence type="ECO:0000313" key="2">
    <source>
        <dbReference type="EMBL" id="CAD9504021.1"/>
    </source>
</evidence>
<gene>
    <name evidence="2" type="ORF">CBRE1094_LOCUS29935</name>
</gene>
<name>A0A7S2HZ83_9EUKA</name>
<protein>
    <submittedName>
        <fullName evidence="2">Uncharacterized protein</fullName>
    </submittedName>
</protein>
<reference evidence="2" key="1">
    <citation type="submission" date="2021-01" db="EMBL/GenBank/DDBJ databases">
        <authorList>
            <person name="Corre E."/>
            <person name="Pelletier E."/>
            <person name="Niang G."/>
            <person name="Scheremetjew M."/>
            <person name="Finn R."/>
            <person name="Kale V."/>
            <person name="Holt S."/>
            <person name="Cochrane G."/>
            <person name="Meng A."/>
            <person name="Brown T."/>
            <person name="Cohen L."/>
        </authorList>
    </citation>
    <scope>NUCLEOTIDE SEQUENCE</scope>
    <source>
        <strain evidence="2">UTEX LB 985</strain>
    </source>
</reference>
<sequence length="99" mass="10898">MSQSPRVASRAAPSPTHLDKTRTVESFSSLDAADTAAAQGLSHGRRLRLCHCPPLDRSLALVCDQVIAFMNAEWKLNGTWAPSMHSLTRKWFAICCGTW</sequence>
<accession>A0A7S2HZ83</accession>
<organism evidence="2">
    <name type="scientific">Haptolina brevifila</name>
    <dbReference type="NCBI Taxonomy" id="156173"/>
    <lineage>
        <taxon>Eukaryota</taxon>
        <taxon>Haptista</taxon>
        <taxon>Haptophyta</taxon>
        <taxon>Prymnesiophyceae</taxon>
        <taxon>Prymnesiales</taxon>
        <taxon>Prymnesiaceae</taxon>
        <taxon>Haptolina</taxon>
    </lineage>
</organism>
<dbReference type="EMBL" id="HBGU01054798">
    <property type="protein sequence ID" value="CAD9504021.1"/>
    <property type="molecule type" value="Transcribed_RNA"/>
</dbReference>
<dbReference type="AlphaFoldDB" id="A0A7S2HZ83"/>
<proteinExistence type="predicted"/>